<protein>
    <recommendedName>
        <fullName evidence="3">Lytic transglycosylase</fullName>
    </recommendedName>
</protein>
<proteinExistence type="predicted"/>
<sequence length="652" mass="70615">MGNVDIIRDFLVSLGFQVDESGMRKFQSVLTGVTANVLKMGATVEGAALSVVGFTTKIAAGLDKLWWSSQRTGSTVAGMKALTFAAAQTGSSAEAAQGALESLARFVRNNPGAEGFFNRLGVQTRDASGNMRDMSTIFTGVGQKLSQMPYYRANQYAQMLGIDENTLMAMRRGLGQFSAQYTQMAAAIGFDADRAAASSNRFMTSLRSFSQLAGLARDKIGSNFAGGLAGSLDSLRKRVIENFPKIEKVITSGVKDLLAMADAITRVIFRLIQAAADIEAWWTTLGKGTRQLIEVFGGLLIAWRLLNTAILTSPFGIITMLGASLLALYDDYETWKEGGQSLIDWGKWEPDIQAALKNIRELMGSIKKLSDEVLKLFAIDPKKWTVKWEFENLSQNLGELGKMLNLIGDLLNALNEGRWADAAGIGKQLLKQGSEKPDAIPGVTKSAMDTRKWILKKYGAANDALNRYLPEWIGGAPAPRGIRNNNPGNLNFVGQKGAEIEKTGGRFARFQTPFDGLRAMSRQLTLYAGRGINTIEKIINKWAPGNENNTGAYIKAISQQLGIAPDALLNLHNPKIMSSLMDGIVQHENGRNPYSSELISRAAVAGMGGNVQQETTINVYGATDPAATGMDIAGRQTSVNARLIGQTKQRAY</sequence>
<dbReference type="Proteomes" id="UP000242222">
    <property type="component" value="Unassembled WGS sequence"/>
</dbReference>
<evidence type="ECO:0000313" key="2">
    <source>
        <dbReference type="Proteomes" id="UP000242222"/>
    </source>
</evidence>
<dbReference type="OrthoDB" id="8019720at2"/>
<name>A0A1I4ZDN9_9GAMM</name>
<dbReference type="EMBL" id="FOVC01000008">
    <property type="protein sequence ID" value="SFN48338.1"/>
    <property type="molecule type" value="Genomic_DNA"/>
</dbReference>
<keyword evidence="2" id="KW-1185">Reference proteome</keyword>
<dbReference type="STRING" id="1367852.SAMN05216516_108124"/>
<dbReference type="AlphaFoldDB" id="A0A1I4ZDN9"/>
<organism evidence="1 2">
    <name type="scientific">Izhakiella capsodis</name>
    <dbReference type="NCBI Taxonomy" id="1367852"/>
    <lineage>
        <taxon>Bacteria</taxon>
        <taxon>Pseudomonadati</taxon>
        <taxon>Pseudomonadota</taxon>
        <taxon>Gammaproteobacteria</taxon>
        <taxon>Enterobacterales</taxon>
        <taxon>Erwiniaceae</taxon>
        <taxon>Izhakiella</taxon>
    </lineage>
</organism>
<gene>
    <name evidence="1" type="ORF">SAMN05216516_108124</name>
</gene>
<accession>A0A1I4ZDN9</accession>
<evidence type="ECO:0000313" key="1">
    <source>
        <dbReference type="EMBL" id="SFN48338.1"/>
    </source>
</evidence>
<evidence type="ECO:0008006" key="3">
    <source>
        <dbReference type="Google" id="ProtNLM"/>
    </source>
</evidence>
<reference evidence="2" key="1">
    <citation type="submission" date="2016-10" db="EMBL/GenBank/DDBJ databases">
        <authorList>
            <person name="Varghese N."/>
            <person name="Submissions S."/>
        </authorList>
    </citation>
    <scope>NUCLEOTIDE SEQUENCE [LARGE SCALE GENOMIC DNA]</scope>
    <source>
        <strain evidence="2">N6PO6</strain>
    </source>
</reference>